<name>A0ABW5M0W2_9BACT</name>
<keyword evidence="1" id="KW-0732">Signal</keyword>
<reference evidence="3" key="1">
    <citation type="journal article" date="2019" name="Int. J. Syst. Evol. Microbiol.">
        <title>The Global Catalogue of Microorganisms (GCM) 10K type strain sequencing project: providing services to taxonomists for standard genome sequencing and annotation.</title>
        <authorList>
            <consortium name="The Broad Institute Genomics Platform"/>
            <consortium name="The Broad Institute Genome Sequencing Center for Infectious Disease"/>
            <person name="Wu L."/>
            <person name="Ma J."/>
        </authorList>
    </citation>
    <scope>NUCLEOTIDE SEQUENCE [LARGE SCALE GENOMIC DNA]</scope>
    <source>
        <strain evidence="3">KCTC 42805</strain>
    </source>
</reference>
<evidence type="ECO:0008006" key="4">
    <source>
        <dbReference type="Google" id="ProtNLM"/>
    </source>
</evidence>
<dbReference type="EMBL" id="JBHULN010000003">
    <property type="protein sequence ID" value="MFD2570212.1"/>
    <property type="molecule type" value="Genomic_DNA"/>
</dbReference>
<evidence type="ECO:0000256" key="1">
    <source>
        <dbReference type="SAM" id="SignalP"/>
    </source>
</evidence>
<evidence type="ECO:0000313" key="2">
    <source>
        <dbReference type="EMBL" id="MFD2570212.1"/>
    </source>
</evidence>
<protein>
    <recommendedName>
        <fullName evidence="4">Lipoprotein</fullName>
    </recommendedName>
</protein>
<dbReference type="Proteomes" id="UP001597469">
    <property type="component" value="Unassembled WGS sequence"/>
</dbReference>
<proteinExistence type="predicted"/>
<dbReference type="RefSeq" id="WP_381520604.1">
    <property type="nucleotide sequence ID" value="NZ_JBHULN010000003.1"/>
</dbReference>
<evidence type="ECO:0000313" key="3">
    <source>
        <dbReference type="Proteomes" id="UP001597469"/>
    </source>
</evidence>
<sequence length="152" mass="17315">MKKLLYIFLVTLGGCSPKTSAVLTTQPNRILYASTDINQATDDSVARIKPGGFILGKNIKVTLRTGERRIIPRKDIWGYSDEKGKVWRCFKKTFYQVVQIGDVVEYEVIELRNTGNNLYVNEPVRLYSKTLDSKIVGSRKRALRAEDEQKAE</sequence>
<accession>A0ABW5M0W2</accession>
<gene>
    <name evidence="2" type="ORF">ACFSUS_06170</name>
</gene>
<keyword evidence="3" id="KW-1185">Reference proteome</keyword>
<organism evidence="2 3">
    <name type="scientific">Spirosoma soli</name>
    <dbReference type="NCBI Taxonomy" id="1770529"/>
    <lineage>
        <taxon>Bacteria</taxon>
        <taxon>Pseudomonadati</taxon>
        <taxon>Bacteroidota</taxon>
        <taxon>Cytophagia</taxon>
        <taxon>Cytophagales</taxon>
        <taxon>Cytophagaceae</taxon>
        <taxon>Spirosoma</taxon>
    </lineage>
</organism>
<dbReference type="PROSITE" id="PS51257">
    <property type="entry name" value="PROKAR_LIPOPROTEIN"/>
    <property type="match status" value="1"/>
</dbReference>
<feature type="chain" id="PRO_5046165921" description="Lipoprotein" evidence="1">
    <location>
        <begin position="22"/>
        <end position="152"/>
    </location>
</feature>
<feature type="signal peptide" evidence="1">
    <location>
        <begin position="1"/>
        <end position="21"/>
    </location>
</feature>
<comment type="caution">
    <text evidence="2">The sequence shown here is derived from an EMBL/GenBank/DDBJ whole genome shotgun (WGS) entry which is preliminary data.</text>
</comment>